<sequence>MTEDFDDVRDALDALVEGRISAERVREEFGDVDNIGYSISVAVARREQDLDDEDWQESFGAEFELDWPDGDEEEERERLAEVPDEELRDELERIDDEIAEWRDVYDVETPDELRETINEEMELDERERRLEVAYDWEYNLYTRRLILVETYRENADHAAETNEEWSLVSTEATRHLVDEDS</sequence>
<dbReference type="EMBL" id="JAOPJZ010000001">
    <property type="protein sequence ID" value="MCU4750922.1"/>
    <property type="molecule type" value="Genomic_DNA"/>
</dbReference>
<dbReference type="Pfam" id="PF24033">
    <property type="entry name" value="DUF7342"/>
    <property type="match status" value="1"/>
</dbReference>
<dbReference type="RefSeq" id="WP_342806162.1">
    <property type="nucleotide sequence ID" value="NZ_JAOPJZ010000001.1"/>
</dbReference>
<dbReference type="InterPro" id="IPR055766">
    <property type="entry name" value="DUF7342"/>
</dbReference>
<comment type="caution">
    <text evidence="1">The sequence shown here is derived from an EMBL/GenBank/DDBJ whole genome shotgun (WGS) entry which is preliminary data.</text>
</comment>
<evidence type="ECO:0000313" key="1">
    <source>
        <dbReference type="EMBL" id="MCU4750922.1"/>
    </source>
</evidence>
<accession>A0AAP2Z5J2</accession>
<evidence type="ECO:0000313" key="2">
    <source>
        <dbReference type="Proteomes" id="UP001321047"/>
    </source>
</evidence>
<organism evidence="1 2">
    <name type="scientific">Natronosalvus hydrolyticus</name>
    <dbReference type="NCBI Taxonomy" id="2979988"/>
    <lineage>
        <taxon>Archaea</taxon>
        <taxon>Methanobacteriati</taxon>
        <taxon>Methanobacteriota</taxon>
        <taxon>Stenosarchaea group</taxon>
        <taxon>Halobacteria</taxon>
        <taxon>Halobacteriales</taxon>
        <taxon>Natrialbaceae</taxon>
        <taxon>Natronosalvus</taxon>
    </lineage>
</organism>
<reference evidence="1 2" key="1">
    <citation type="submission" date="2022-09" db="EMBL/GenBank/DDBJ databases">
        <title>Enrichment on poylsaccharides allowed isolation of novel metabolic and taxonomic groups of Haloarchaea.</title>
        <authorList>
            <person name="Sorokin D.Y."/>
            <person name="Elcheninov A.G."/>
            <person name="Khizhniak T.V."/>
            <person name="Kolganova T.V."/>
            <person name="Kublanov I.V."/>
        </authorList>
    </citation>
    <scope>NUCLEOTIDE SEQUENCE [LARGE SCALE GENOMIC DNA]</scope>
    <source>
        <strain evidence="1 2">AArc-curdl1</strain>
    </source>
</reference>
<protein>
    <submittedName>
        <fullName evidence="1">Uncharacterized protein</fullName>
    </submittedName>
</protein>
<dbReference type="AlphaFoldDB" id="A0AAP2Z5J2"/>
<proteinExistence type="predicted"/>
<name>A0AAP2Z5J2_9EURY</name>
<keyword evidence="2" id="KW-1185">Reference proteome</keyword>
<dbReference type="Proteomes" id="UP001321047">
    <property type="component" value="Unassembled WGS sequence"/>
</dbReference>
<gene>
    <name evidence="1" type="ORF">OB919_02815</name>
</gene>